<comment type="caution">
    <text evidence="6">The sequence shown here is derived from an EMBL/GenBank/DDBJ whole genome shotgun (WGS) entry which is preliminary data.</text>
</comment>
<dbReference type="Proteomes" id="UP000054314">
    <property type="component" value="Unassembled WGS sequence"/>
</dbReference>
<keyword evidence="3" id="KW-0808">Transferase</keyword>
<dbReference type="Pfam" id="PF00348">
    <property type="entry name" value="polyprenyl_synt"/>
    <property type="match status" value="1"/>
</dbReference>
<keyword evidence="7" id="KW-1185">Reference proteome</keyword>
<evidence type="ECO:0000256" key="5">
    <source>
        <dbReference type="ARBA" id="ARBA00022842"/>
    </source>
</evidence>
<dbReference type="EMBL" id="AXCZ01000111">
    <property type="protein sequence ID" value="KGM11605.1"/>
    <property type="molecule type" value="Genomic_DNA"/>
</dbReference>
<dbReference type="PANTHER" id="PTHR12001:SF85">
    <property type="entry name" value="SHORT CHAIN ISOPRENYL DIPHOSPHATE SYNTHASE"/>
    <property type="match status" value="1"/>
</dbReference>
<organism evidence="6 7">
    <name type="scientific">Cellulomonas bogoriensis 69B4 = DSM 16987</name>
    <dbReference type="NCBI Taxonomy" id="1386082"/>
    <lineage>
        <taxon>Bacteria</taxon>
        <taxon>Bacillati</taxon>
        <taxon>Actinomycetota</taxon>
        <taxon>Actinomycetes</taxon>
        <taxon>Micrococcales</taxon>
        <taxon>Cellulomonadaceae</taxon>
        <taxon>Cellulomonas</taxon>
    </lineage>
</organism>
<gene>
    <name evidence="6" type="ORF">N869_02640</name>
</gene>
<dbReference type="PANTHER" id="PTHR12001">
    <property type="entry name" value="GERANYLGERANYL PYROPHOSPHATE SYNTHASE"/>
    <property type="match status" value="1"/>
</dbReference>
<evidence type="ECO:0000313" key="6">
    <source>
        <dbReference type="EMBL" id="KGM11605.1"/>
    </source>
</evidence>
<evidence type="ECO:0000313" key="7">
    <source>
        <dbReference type="Proteomes" id="UP000054314"/>
    </source>
</evidence>
<dbReference type="InterPro" id="IPR000092">
    <property type="entry name" value="Polyprenyl_synt"/>
</dbReference>
<dbReference type="PROSITE" id="PS00444">
    <property type="entry name" value="POLYPRENYL_SYNTHASE_2"/>
    <property type="match status" value="1"/>
</dbReference>
<accession>A0A0A0BUE6</accession>
<reference evidence="6 7" key="1">
    <citation type="submission" date="2013-08" db="EMBL/GenBank/DDBJ databases">
        <title>Genome sequencing of Cellulomonas bogoriensis 69B4.</title>
        <authorList>
            <person name="Chen F."/>
            <person name="Li Y."/>
            <person name="Wang G."/>
        </authorList>
    </citation>
    <scope>NUCLEOTIDE SEQUENCE [LARGE SCALE GENOMIC DNA]</scope>
    <source>
        <strain evidence="6 7">69B4</strain>
    </source>
</reference>
<comment type="similarity">
    <text evidence="2">Belongs to the FPP/GGPP synthase family.</text>
</comment>
<keyword evidence="4" id="KW-0479">Metal-binding</keyword>
<evidence type="ECO:0000256" key="1">
    <source>
        <dbReference type="ARBA" id="ARBA00001946"/>
    </source>
</evidence>
<dbReference type="Gene3D" id="1.10.600.10">
    <property type="entry name" value="Farnesyl Diphosphate Synthase"/>
    <property type="match status" value="1"/>
</dbReference>
<comment type="cofactor">
    <cofactor evidence="1">
        <name>Mg(2+)</name>
        <dbReference type="ChEBI" id="CHEBI:18420"/>
    </cofactor>
</comment>
<keyword evidence="5" id="KW-0460">Magnesium</keyword>
<name>A0A0A0BUE6_9CELL</name>
<feature type="non-terminal residue" evidence="6">
    <location>
        <position position="1"/>
    </location>
</feature>
<proteinExistence type="inferred from homology"/>
<evidence type="ECO:0000256" key="2">
    <source>
        <dbReference type="ARBA" id="ARBA00006706"/>
    </source>
</evidence>
<dbReference type="InterPro" id="IPR008949">
    <property type="entry name" value="Isoprenoid_synthase_dom_sf"/>
</dbReference>
<dbReference type="AlphaFoldDB" id="A0A0A0BUE6"/>
<protein>
    <submittedName>
        <fullName evidence="6">Geranylgeranyl pyrophosphate synthase</fullName>
    </submittedName>
</protein>
<dbReference type="InterPro" id="IPR033749">
    <property type="entry name" value="Polyprenyl_synt_CS"/>
</dbReference>
<dbReference type="GO" id="GO:0008299">
    <property type="term" value="P:isoprenoid biosynthetic process"/>
    <property type="evidence" value="ECO:0007669"/>
    <property type="project" value="InterPro"/>
</dbReference>
<evidence type="ECO:0000256" key="4">
    <source>
        <dbReference type="ARBA" id="ARBA00022723"/>
    </source>
</evidence>
<dbReference type="RefSeq" id="WP_198026037.1">
    <property type="nucleotide sequence ID" value="NZ_AXCZ01000111.1"/>
</dbReference>
<evidence type="ECO:0000256" key="3">
    <source>
        <dbReference type="ARBA" id="ARBA00022679"/>
    </source>
</evidence>
<dbReference type="GO" id="GO:0004659">
    <property type="term" value="F:prenyltransferase activity"/>
    <property type="evidence" value="ECO:0007669"/>
    <property type="project" value="InterPro"/>
</dbReference>
<dbReference type="GO" id="GO:0046872">
    <property type="term" value="F:metal ion binding"/>
    <property type="evidence" value="ECO:0007669"/>
    <property type="project" value="UniProtKB-KW"/>
</dbReference>
<sequence length="236" mass="24958">EATAVLAGDLALSRAHRLVAGVDLPAARRRDLLDLMDETLLVSAGGELDDTAFGLGLHSPGMQEALRVCESKTAMYSFRAPLRAGAILGGARPDVVTALDGAGRLLGRAFQLVDDLLGVFAPADVIGKSNVSDLREGKLTALVLHARHRGEWAEVAPHFGREDLDDSTATCMRRSLARSGAADAVADMVRTDLAAVDDSTTRLPSALTPVLGAVTGQVRASLDEVMVHVDQARWHH</sequence>
<dbReference type="SUPFAM" id="SSF48576">
    <property type="entry name" value="Terpenoid synthases"/>
    <property type="match status" value="1"/>
</dbReference>